<dbReference type="EMBL" id="JBGBPQ010000008">
    <property type="protein sequence ID" value="KAL1520633.1"/>
    <property type="molecule type" value="Genomic_DNA"/>
</dbReference>
<keyword evidence="4" id="KW-1185">Reference proteome</keyword>
<accession>A0AB34JI42</accession>
<protein>
    <submittedName>
        <fullName evidence="3">Uncharacterized protein</fullName>
    </submittedName>
</protein>
<gene>
    <name evidence="3" type="ORF">AB1Y20_022207</name>
</gene>
<organism evidence="3 4">
    <name type="scientific">Prymnesium parvum</name>
    <name type="common">Toxic golden alga</name>
    <dbReference type="NCBI Taxonomy" id="97485"/>
    <lineage>
        <taxon>Eukaryota</taxon>
        <taxon>Haptista</taxon>
        <taxon>Haptophyta</taxon>
        <taxon>Prymnesiophyceae</taxon>
        <taxon>Prymnesiales</taxon>
        <taxon>Prymnesiaceae</taxon>
        <taxon>Prymnesium</taxon>
    </lineage>
</organism>
<keyword evidence="1" id="KW-0175">Coiled coil</keyword>
<dbReference type="AlphaFoldDB" id="A0AB34JI42"/>
<feature type="compositionally biased region" description="Basic and acidic residues" evidence="2">
    <location>
        <begin position="282"/>
        <end position="293"/>
    </location>
</feature>
<evidence type="ECO:0000256" key="2">
    <source>
        <dbReference type="SAM" id="MobiDB-lite"/>
    </source>
</evidence>
<evidence type="ECO:0000313" key="3">
    <source>
        <dbReference type="EMBL" id="KAL1520633.1"/>
    </source>
</evidence>
<comment type="caution">
    <text evidence="3">The sequence shown here is derived from an EMBL/GenBank/DDBJ whole genome shotgun (WGS) entry which is preliminary data.</text>
</comment>
<sequence length="337" mass="37291">MHSPMAAPSQQRIASQLNSTNPEVRAALALGTQAVQEVRAQAVENQRKAVAEALAAERASWAETQKAREAQIINRLSEVAEREQAAAIAQAIKETEERCAQEASSWMMKRLPNLQFSFQASAPTAAASSQRTLCQMAADKIYIELLKSELLLSENQLIDSAAASDSARKAAVQHAVEATLRECETTTVELIQKIHADAEAETAYAVQQAREEEAKLAETRCKAESRRQREEVFAELEEKIKASVEEETRRAKDDLREAAQLIQALTRQVEQQRQLLESHGLATEDKADHHLDRPQTQTTATTSQPDQAHESSASAPCPQDCLREQAQRFSASHLEMD</sequence>
<evidence type="ECO:0000313" key="4">
    <source>
        <dbReference type="Proteomes" id="UP001515480"/>
    </source>
</evidence>
<dbReference type="Proteomes" id="UP001515480">
    <property type="component" value="Unassembled WGS sequence"/>
</dbReference>
<feature type="compositionally biased region" description="Low complexity" evidence="2">
    <location>
        <begin position="294"/>
        <end position="306"/>
    </location>
</feature>
<evidence type="ECO:0000256" key="1">
    <source>
        <dbReference type="SAM" id="Coils"/>
    </source>
</evidence>
<proteinExistence type="predicted"/>
<name>A0AB34JI42_PRYPA</name>
<feature type="coiled-coil region" evidence="1">
    <location>
        <begin position="226"/>
        <end position="275"/>
    </location>
</feature>
<feature type="region of interest" description="Disordered" evidence="2">
    <location>
        <begin position="281"/>
        <end position="337"/>
    </location>
</feature>
<reference evidence="3 4" key="1">
    <citation type="journal article" date="2024" name="Science">
        <title>Giant polyketide synthase enzymes in the biosynthesis of giant marine polyether toxins.</title>
        <authorList>
            <person name="Fallon T.R."/>
            <person name="Shende V.V."/>
            <person name="Wierzbicki I.H."/>
            <person name="Pendleton A.L."/>
            <person name="Watervoot N.F."/>
            <person name="Auber R.P."/>
            <person name="Gonzalez D.J."/>
            <person name="Wisecaver J.H."/>
            <person name="Moore B.S."/>
        </authorList>
    </citation>
    <scope>NUCLEOTIDE SEQUENCE [LARGE SCALE GENOMIC DNA]</scope>
    <source>
        <strain evidence="3 4">12B1</strain>
    </source>
</reference>